<dbReference type="AlphaFoldDB" id="A0A8J7F3K0"/>
<comment type="caution">
    <text evidence="1">The sequence shown here is derived from an EMBL/GenBank/DDBJ whole genome shotgun (WGS) entry which is preliminary data.</text>
</comment>
<organism evidence="1 2">
    <name type="scientific">Plectonema cf. radiosum LEGE 06105</name>
    <dbReference type="NCBI Taxonomy" id="945769"/>
    <lineage>
        <taxon>Bacteria</taxon>
        <taxon>Bacillati</taxon>
        <taxon>Cyanobacteriota</taxon>
        <taxon>Cyanophyceae</taxon>
        <taxon>Oscillatoriophycideae</taxon>
        <taxon>Oscillatoriales</taxon>
        <taxon>Microcoleaceae</taxon>
        <taxon>Plectonema</taxon>
    </lineage>
</organism>
<keyword evidence="2" id="KW-1185">Reference proteome</keyword>
<name>A0A8J7F3K0_9CYAN</name>
<gene>
    <name evidence="1" type="ORF">IQ247_16560</name>
</gene>
<sequence>MESPKKSSQSSTEENLEQELQQEILSVEQNLGELKQRYAQIFADKQRQIELVRHSDEIKKQLQQTTTRTLKAELKQIKEKLESLDNALGLFSESYLVMFGGSVIFTKSGLKDLFWQVVRFGGLGVIIGWLLKSVVS</sequence>
<evidence type="ECO:0000313" key="1">
    <source>
        <dbReference type="EMBL" id="MBE9214260.1"/>
    </source>
</evidence>
<accession>A0A8J7F3K0</accession>
<protein>
    <recommendedName>
        <fullName evidence="3">DUF2203 domain-containing protein</fullName>
    </recommendedName>
</protein>
<evidence type="ECO:0008006" key="3">
    <source>
        <dbReference type="Google" id="ProtNLM"/>
    </source>
</evidence>
<reference evidence="1" key="1">
    <citation type="submission" date="2020-10" db="EMBL/GenBank/DDBJ databases">
        <authorList>
            <person name="Castelo-Branco R."/>
            <person name="Eusebio N."/>
            <person name="Adriana R."/>
            <person name="Vieira A."/>
            <person name="Brugerolle De Fraissinette N."/>
            <person name="Rezende De Castro R."/>
            <person name="Schneider M.P."/>
            <person name="Vasconcelos V."/>
            <person name="Leao P.N."/>
        </authorList>
    </citation>
    <scope>NUCLEOTIDE SEQUENCE</scope>
    <source>
        <strain evidence="1">LEGE 06105</strain>
    </source>
</reference>
<evidence type="ECO:0000313" key="2">
    <source>
        <dbReference type="Proteomes" id="UP000620559"/>
    </source>
</evidence>
<dbReference type="RefSeq" id="WP_193921851.1">
    <property type="nucleotide sequence ID" value="NZ_JADEWL010000054.1"/>
</dbReference>
<proteinExistence type="predicted"/>
<dbReference type="EMBL" id="JADEWL010000054">
    <property type="protein sequence ID" value="MBE9214260.1"/>
    <property type="molecule type" value="Genomic_DNA"/>
</dbReference>
<dbReference type="Proteomes" id="UP000620559">
    <property type="component" value="Unassembled WGS sequence"/>
</dbReference>